<keyword evidence="5" id="KW-1185">Reference proteome</keyword>
<dbReference type="eggNOG" id="COG1086">
    <property type="taxonomic scope" value="Bacteria"/>
</dbReference>
<dbReference type="Pfam" id="PF13727">
    <property type="entry name" value="CoA_binding_3"/>
    <property type="match status" value="1"/>
</dbReference>
<comment type="similarity">
    <text evidence="1">Belongs to the polysaccharide synthase family.</text>
</comment>
<dbReference type="InterPro" id="IPR051203">
    <property type="entry name" value="Polysaccharide_Synthase-Rel"/>
</dbReference>
<keyword evidence="2" id="KW-0812">Transmembrane</keyword>
<dbReference type="KEGG" id="eha:Ethha_0666"/>
<organism evidence="4 5">
    <name type="scientific">Ethanoligenens harbinense (strain DSM 18485 / JCM 12961 / CGMCC 1.5033 / YUAN-3)</name>
    <dbReference type="NCBI Taxonomy" id="663278"/>
    <lineage>
        <taxon>Bacteria</taxon>
        <taxon>Bacillati</taxon>
        <taxon>Bacillota</taxon>
        <taxon>Clostridia</taxon>
        <taxon>Eubacteriales</taxon>
        <taxon>Oscillospiraceae</taxon>
        <taxon>Ethanoligenens</taxon>
    </lineage>
</organism>
<sequence>MRVFHKMLSAVLYVVWDVAAAAAAVVIGLGLRFGFDNAALKPGFYASRAEFILLAVVVLLLCNVLFRCYNDVWSRSGLPEYLRQIGSVATSTAILLLCAAIFQFVPFEILIIIAMLELIFVLTVRASVRVATWLQTRVRSIRIRSRMTRVVIYGAGEAGTNLLHKLANNPEEHRLPVCFIDDNQGMWGKKVGGLPVVGGRDRLGEAIRTYNAGEVILAISSAGHDMLKELLIICHGMHCPLRRFGTIDEVNESSFSNAKISDLNLEDLLKRDSVQLNMRAVQDFVAGKTVLVTGGAGSIGSEICRQVLAFGARRLLVFDIFENGLYEINNELGALYPAERYRLLLGSIRDAARLEEVFARYRPEVVFHAAAHKHVPMMEYNPMEALKNNVFGTLNVAKAAIDAHAEKFILISTDKAVNPANIMGASKRIAELCVQLLNRESRTELAAVRFGNVLGSSGSVVPFFKKQIERGGPVTVTHPKMRRYFMTIPEAVQLVLEAGAMARGGEIFVLDMGEPVLIYDLACDLIRLSGYEPDKDIRIEFTGLRPGEKLFEEISLAEEDVSKTPNDKIYICRPGGFDEQRIRELVELLRGYLKKGDDAGAFACVRALVPTFKSAGAPCDCGKEAPTWNTSA</sequence>
<feature type="transmembrane region" description="Helical" evidence="2">
    <location>
        <begin position="12"/>
        <end position="31"/>
    </location>
</feature>
<dbReference type="CDD" id="cd05237">
    <property type="entry name" value="UDP_invert_4-6DH_SDR_e"/>
    <property type="match status" value="1"/>
</dbReference>
<dbReference type="SUPFAM" id="SSF51735">
    <property type="entry name" value="NAD(P)-binding Rossmann-fold domains"/>
    <property type="match status" value="1"/>
</dbReference>
<feature type="domain" description="Polysaccharide biosynthesis protein CapD-like" evidence="3">
    <location>
        <begin position="290"/>
        <end position="572"/>
    </location>
</feature>
<feature type="transmembrane region" description="Helical" evidence="2">
    <location>
        <begin position="51"/>
        <end position="69"/>
    </location>
</feature>
<dbReference type="PANTHER" id="PTHR43318">
    <property type="entry name" value="UDP-N-ACETYLGLUCOSAMINE 4,6-DEHYDRATASE"/>
    <property type="match status" value="1"/>
</dbReference>
<dbReference type="EMBL" id="CP002400">
    <property type="protein sequence ID" value="ADU26235.1"/>
    <property type="molecule type" value="Genomic_DNA"/>
</dbReference>
<dbReference type="Proteomes" id="UP000001551">
    <property type="component" value="Chromosome"/>
</dbReference>
<keyword evidence="2" id="KW-0472">Membrane</keyword>
<dbReference type="Gene3D" id="3.40.50.720">
    <property type="entry name" value="NAD(P)-binding Rossmann-like Domain"/>
    <property type="match status" value="2"/>
</dbReference>
<name>E6U9W9_ETHHY</name>
<evidence type="ECO:0000256" key="1">
    <source>
        <dbReference type="ARBA" id="ARBA00007430"/>
    </source>
</evidence>
<evidence type="ECO:0000313" key="5">
    <source>
        <dbReference type="Proteomes" id="UP000001551"/>
    </source>
</evidence>
<dbReference type="InterPro" id="IPR003869">
    <property type="entry name" value="Polysac_CapD-like"/>
</dbReference>
<dbReference type="Pfam" id="PF02719">
    <property type="entry name" value="Polysacc_synt_2"/>
    <property type="match status" value="1"/>
</dbReference>
<dbReference type="InterPro" id="IPR029063">
    <property type="entry name" value="SAM-dependent_MTases_sf"/>
</dbReference>
<evidence type="ECO:0000259" key="3">
    <source>
        <dbReference type="Pfam" id="PF02719"/>
    </source>
</evidence>
<evidence type="ECO:0000313" key="4">
    <source>
        <dbReference type="EMBL" id="ADU26235.1"/>
    </source>
</evidence>
<gene>
    <name evidence="4" type="ordered locus">Ethha_0666</name>
</gene>
<dbReference type="InterPro" id="IPR036291">
    <property type="entry name" value="NAD(P)-bd_dom_sf"/>
</dbReference>
<reference evidence="4 5" key="1">
    <citation type="submission" date="2010-12" db="EMBL/GenBank/DDBJ databases">
        <title>Complete sequence of Ethanoligenens harbinense YUAN-3.</title>
        <authorList>
            <person name="Lucas S."/>
            <person name="Copeland A."/>
            <person name="Lapidus A."/>
            <person name="Cheng J.-F."/>
            <person name="Bruce D."/>
            <person name="Goodwin L."/>
            <person name="Pitluck S."/>
            <person name="Chertkov O."/>
            <person name="Misra M."/>
            <person name="Detter J.C."/>
            <person name="Han C."/>
            <person name="Tapia R."/>
            <person name="Land M."/>
            <person name="Hauser L."/>
            <person name="Jeffries C."/>
            <person name="Kyrpides N."/>
            <person name="Ivanova N."/>
            <person name="Mikhailova N."/>
            <person name="Wang A."/>
            <person name="Mouttaki H."/>
            <person name="He Z."/>
            <person name="Zhou J."/>
            <person name="Hemme C.L."/>
            <person name="Woyke T."/>
        </authorList>
    </citation>
    <scope>NUCLEOTIDE SEQUENCE [LARGE SCALE GENOMIC DNA]</scope>
    <source>
        <strain evidence="5">DSM 18485 / JCM 12961 / CGMCC 1.5033 / YUAN-3</strain>
    </source>
</reference>
<dbReference type="HOGENOM" id="CLU_013560_5_2_9"/>
<dbReference type="PANTHER" id="PTHR43318:SF1">
    <property type="entry name" value="POLYSACCHARIDE BIOSYNTHESIS PROTEIN EPSC-RELATED"/>
    <property type="match status" value="1"/>
</dbReference>
<proteinExistence type="inferred from homology"/>
<protein>
    <submittedName>
        <fullName evidence="4">Polysaccharide biosynthesis protein CapD</fullName>
    </submittedName>
</protein>
<accession>E6U9W9</accession>
<dbReference type="RefSeq" id="WP_013484605.1">
    <property type="nucleotide sequence ID" value="NC_014828.1"/>
</dbReference>
<dbReference type="SUPFAM" id="SSF53335">
    <property type="entry name" value="S-adenosyl-L-methionine-dependent methyltransferases"/>
    <property type="match status" value="1"/>
</dbReference>
<keyword evidence="2" id="KW-1133">Transmembrane helix</keyword>
<evidence type="ECO:0000256" key="2">
    <source>
        <dbReference type="SAM" id="Phobius"/>
    </source>
</evidence>
<dbReference type="AlphaFoldDB" id="E6U9W9"/>
<dbReference type="STRING" id="663278.Ethha_0666"/>